<dbReference type="SUPFAM" id="SSF53335">
    <property type="entry name" value="S-adenosyl-L-methionine-dependent methyltransferases"/>
    <property type="match status" value="1"/>
</dbReference>
<dbReference type="Pfam" id="PF03602">
    <property type="entry name" value="Cons_hypoth95"/>
    <property type="match status" value="1"/>
</dbReference>
<proteinExistence type="predicted"/>
<dbReference type="CDD" id="cd02440">
    <property type="entry name" value="AdoMet_MTases"/>
    <property type="match status" value="1"/>
</dbReference>
<dbReference type="RefSeq" id="WP_006176341.1">
    <property type="nucleotide sequence ID" value="NC_015857.1"/>
</dbReference>
<evidence type="ECO:0000313" key="4">
    <source>
        <dbReference type="Proteomes" id="UP000004689"/>
    </source>
</evidence>
<dbReference type="Pfam" id="PF22435">
    <property type="entry name" value="MRM3-like_sub_bind"/>
    <property type="match status" value="1"/>
</dbReference>
<feature type="compositionally biased region" description="Basic residues" evidence="1">
    <location>
        <begin position="1"/>
        <end position="12"/>
    </location>
</feature>
<dbReference type="EMBL" id="DS999848">
    <property type="protein sequence ID" value="EEX99528.1"/>
    <property type="molecule type" value="Genomic_DNA"/>
</dbReference>
<dbReference type="InterPro" id="IPR029064">
    <property type="entry name" value="Ribosomal_eL30-like_sf"/>
</dbReference>
<dbReference type="InterPro" id="IPR029063">
    <property type="entry name" value="SAM-dependent_MTases_sf"/>
</dbReference>
<evidence type="ECO:0000313" key="3">
    <source>
        <dbReference type="EMBL" id="EEX99528.1"/>
    </source>
</evidence>
<dbReference type="PANTHER" id="PTHR43042">
    <property type="entry name" value="SAM-DEPENDENT METHYLTRANSFERASE"/>
    <property type="match status" value="1"/>
</dbReference>
<dbReference type="Proteomes" id="UP000004689">
    <property type="component" value="Unassembled WGS sequence"/>
</dbReference>
<evidence type="ECO:0000256" key="1">
    <source>
        <dbReference type="SAM" id="MobiDB-lite"/>
    </source>
</evidence>
<keyword evidence="4" id="KW-1185">Reference proteome</keyword>
<organism evidence="3 4">
    <name type="scientific">Brucella pinnipedialis (strain NCTC 12890 / B2/94 / BCCN 94-73)</name>
    <dbReference type="NCBI Taxonomy" id="520461"/>
    <lineage>
        <taxon>Bacteria</taxon>
        <taxon>Pseudomonadati</taxon>
        <taxon>Pseudomonadota</taxon>
        <taxon>Alphaproteobacteria</taxon>
        <taxon>Hyphomicrobiales</taxon>
        <taxon>Brucellaceae</taxon>
        <taxon>Brucella/Ochrobactrum group</taxon>
        <taxon>Brucella</taxon>
    </lineage>
</organism>
<dbReference type="Gene3D" id="2.60.40.1180">
    <property type="entry name" value="Golgi alpha-mannosidase II"/>
    <property type="match status" value="1"/>
</dbReference>
<dbReference type="InterPro" id="IPR053888">
    <property type="entry name" value="MRM3-like_sub_bind"/>
</dbReference>
<dbReference type="Gene3D" id="3.40.50.150">
    <property type="entry name" value="Vaccinia Virus protein VP39"/>
    <property type="match status" value="1"/>
</dbReference>
<name>A0ABM9ZIF9_BRUPB</name>
<feature type="compositionally biased region" description="Basic and acidic residues" evidence="1">
    <location>
        <begin position="15"/>
        <end position="42"/>
    </location>
</feature>
<feature type="region of interest" description="Disordered" evidence="1">
    <location>
        <begin position="1"/>
        <end position="78"/>
    </location>
</feature>
<dbReference type="PANTHER" id="PTHR43042:SF2">
    <property type="entry name" value="SAM-DEPENDENT METHYLTRANSFERASE"/>
    <property type="match status" value="1"/>
</dbReference>
<keyword evidence="3" id="KW-0489">Methyltransferase</keyword>
<evidence type="ECO:0000259" key="2">
    <source>
        <dbReference type="Pfam" id="PF22435"/>
    </source>
</evidence>
<dbReference type="InterPro" id="IPR013780">
    <property type="entry name" value="Glyco_hydro_b"/>
</dbReference>
<protein>
    <submittedName>
        <fullName evidence="3">SAM dependent methyltransferase</fullName>
    </submittedName>
</protein>
<keyword evidence="3" id="KW-0808">Transferase</keyword>
<dbReference type="GO" id="GO:0008168">
    <property type="term" value="F:methyltransferase activity"/>
    <property type="evidence" value="ECO:0007669"/>
    <property type="project" value="UniProtKB-KW"/>
</dbReference>
<accession>A0ABM9ZIF9</accession>
<reference evidence="3 4" key="1">
    <citation type="submission" date="2008-12" db="EMBL/GenBank/DDBJ databases">
        <title>The Genome Sequence of Brucella pinnipedialis B2/94.</title>
        <authorList>
            <consortium name="The Broad Institute Genome Sequencing Platform"/>
            <person name="Ward D."/>
            <person name="Young S.K."/>
            <person name="Kodira C.D."/>
            <person name="Zeng Q."/>
            <person name="Koehrsen M."/>
            <person name="Alvarado L."/>
            <person name="Berlin A."/>
            <person name="Borenstein D."/>
            <person name="Chen Z."/>
            <person name="Engels R."/>
            <person name="Freedman E."/>
            <person name="Gellesch M."/>
            <person name="Goldberg J."/>
            <person name="Griggs A."/>
            <person name="Gujja S."/>
            <person name="Heiman D."/>
            <person name="Hepburn T."/>
            <person name="Howarth C."/>
            <person name="Jen D."/>
            <person name="Larson L."/>
            <person name="Lewis B."/>
            <person name="Mehta T."/>
            <person name="Park D."/>
            <person name="Pearson M."/>
            <person name="Roberts A."/>
            <person name="Saif S."/>
            <person name="Shea T."/>
            <person name="Shenoy N."/>
            <person name="Sisk P."/>
            <person name="Stolte C."/>
            <person name="Sykes S."/>
            <person name="Walk T."/>
            <person name="White J."/>
            <person name="Yandava C."/>
            <person name="Whatmore A.M."/>
            <person name="Perrett L.L."/>
            <person name="O'Callaghan D."/>
            <person name="Nusbaum C."/>
            <person name="Galagan J."/>
            <person name="Birren B."/>
        </authorList>
    </citation>
    <scope>NUCLEOTIDE SEQUENCE [LARGE SCALE GENOMIC DNA]</scope>
    <source>
        <strain evidence="3 4">B2/94</strain>
    </source>
</reference>
<feature type="compositionally biased region" description="Basic and acidic residues" evidence="1">
    <location>
        <begin position="58"/>
        <end position="71"/>
    </location>
</feature>
<feature type="domain" description="MRM3-like substrate binding" evidence="2">
    <location>
        <begin position="348"/>
        <end position="433"/>
    </location>
</feature>
<sequence length="433" mass="48564">MKTPKGKGKKPSGGKQERGFERRKQDAPRTENKFESRTEGKGAFKKPRPQFAKAAPKPAEEKAPGPLREIRPYTGPRPAERLPLILETEPSPDYALLDSGNGLKLEQYGPYRIVRPEGQAIWLPALPQREWDQADAIFTGNTDEEGMGRWAFPKTPLGETWPMQHDGISFHGRFTSFRHVGVFPEQAAHWSFMDGLIRDAVKTGRTVKVLNLFGYTGVASLVAARAGAEVTHVDASKKAILWARENQEMAGLSDKPIRWICEDAMKFVQREERRGSFYDIILLDPPAYGRGPSGEVWQLFEHLPAMVDTCRAILSAKPLAVILTAYSIRASFFAIHELMRDRFTSLANPIVKDLRSLALKKFRDQQGVFLAEGLKLVIDALEQDWRIKTLVFDKSGKGNKTVEQVAARTFAKDGLVLEVTEKVISAITRRDNP</sequence>
<dbReference type="GO" id="GO:0032259">
    <property type="term" value="P:methylation"/>
    <property type="evidence" value="ECO:0007669"/>
    <property type="project" value="UniProtKB-KW"/>
</dbReference>
<gene>
    <name evidence="3" type="ORF">BAHG_00458</name>
</gene>
<dbReference type="SUPFAM" id="SSF55315">
    <property type="entry name" value="L30e-like"/>
    <property type="match status" value="1"/>
</dbReference>